<proteinExistence type="predicted"/>
<feature type="region of interest" description="Disordered" evidence="1">
    <location>
        <begin position="610"/>
        <end position="669"/>
    </location>
</feature>
<comment type="caution">
    <text evidence="4">The sequence shown here is derived from an EMBL/GenBank/DDBJ whole genome shotgun (WGS) entry which is preliminary data.</text>
</comment>
<feature type="region of interest" description="Disordered" evidence="1">
    <location>
        <begin position="501"/>
        <end position="557"/>
    </location>
</feature>
<feature type="domain" description="DUF4378" evidence="3">
    <location>
        <begin position="737"/>
        <end position="877"/>
    </location>
</feature>
<dbReference type="EMBL" id="JAAGAX010000008">
    <property type="protein sequence ID" value="KAF2306119.1"/>
    <property type="molecule type" value="Genomic_DNA"/>
</dbReference>
<feature type="region of interest" description="Disordered" evidence="1">
    <location>
        <begin position="1"/>
        <end position="55"/>
    </location>
</feature>
<evidence type="ECO:0008006" key="6">
    <source>
        <dbReference type="Google" id="ProtNLM"/>
    </source>
</evidence>
<keyword evidence="5" id="KW-1185">Reference proteome</keyword>
<dbReference type="PANTHER" id="PTHR46836:SF8">
    <property type="entry name" value="AFADIN"/>
    <property type="match status" value="1"/>
</dbReference>
<dbReference type="PANTHER" id="PTHR46836">
    <property type="entry name" value="AFADIN"/>
    <property type="match status" value="1"/>
</dbReference>
<evidence type="ECO:0000259" key="2">
    <source>
        <dbReference type="Pfam" id="PF12552"/>
    </source>
</evidence>
<dbReference type="InterPro" id="IPR022212">
    <property type="entry name" value="DUF3741"/>
</dbReference>
<feature type="compositionally biased region" description="Low complexity" evidence="1">
    <location>
        <begin position="512"/>
        <end position="527"/>
    </location>
</feature>
<dbReference type="Proteomes" id="UP000467840">
    <property type="component" value="Chromosome 9"/>
</dbReference>
<feature type="region of interest" description="Disordered" evidence="1">
    <location>
        <begin position="324"/>
        <end position="344"/>
    </location>
</feature>
<feature type="compositionally biased region" description="Polar residues" evidence="1">
    <location>
        <begin position="541"/>
        <end position="555"/>
    </location>
</feature>
<feature type="compositionally biased region" description="Low complexity" evidence="1">
    <location>
        <begin position="356"/>
        <end position="369"/>
    </location>
</feature>
<name>A0A6A6M2E7_HEVBR</name>
<feature type="domain" description="DUF3741" evidence="2">
    <location>
        <begin position="92"/>
        <end position="136"/>
    </location>
</feature>
<dbReference type="AlphaFoldDB" id="A0A6A6M2E7"/>
<feature type="compositionally biased region" description="Low complexity" evidence="1">
    <location>
        <begin position="326"/>
        <end position="342"/>
    </location>
</feature>
<feature type="region of interest" description="Disordered" evidence="1">
    <location>
        <begin position="184"/>
        <end position="205"/>
    </location>
</feature>
<dbReference type="InterPro" id="IPR025486">
    <property type="entry name" value="DUF4378"/>
</dbReference>
<protein>
    <recommendedName>
        <fullName evidence="6">DUF3741 domain-containing protein</fullName>
    </recommendedName>
</protein>
<evidence type="ECO:0000313" key="4">
    <source>
        <dbReference type="EMBL" id="KAF2306119.1"/>
    </source>
</evidence>
<reference evidence="4 5" key="1">
    <citation type="journal article" date="2020" name="Mol. Plant">
        <title>The Chromosome-Based Rubber Tree Genome Provides New Insights into Spurge Genome Evolution and Rubber Biosynthesis.</title>
        <authorList>
            <person name="Liu J."/>
            <person name="Shi C."/>
            <person name="Shi C.C."/>
            <person name="Li W."/>
            <person name="Zhang Q.J."/>
            <person name="Zhang Y."/>
            <person name="Li K."/>
            <person name="Lu H.F."/>
            <person name="Shi C."/>
            <person name="Zhu S.T."/>
            <person name="Xiao Z.Y."/>
            <person name="Nan H."/>
            <person name="Yue Y."/>
            <person name="Zhu X.G."/>
            <person name="Wu Y."/>
            <person name="Hong X.N."/>
            <person name="Fan G.Y."/>
            <person name="Tong Y."/>
            <person name="Zhang D."/>
            <person name="Mao C.L."/>
            <person name="Liu Y.L."/>
            <person name="Hao S.J."/>
            <person name="Liu W.Q."/>
            <person name="Lv M.Q."/>
            <person name="Zhang H.B."/>
            <person name="Liu Y."/>
            <person name="Hu-Tang G.R."/>
            <person name="Wang J.P."/>
            <person name="Wang J.H."/>
            <person name="Sun Y.H."/>
            <person name="Ni S.B."/>
            <person name="Chen W.B."/>
            <person name="Zhang X.C."/>
            <person name="Jiao Y.N."/>
            <person name="Eichler E.E."/>
            <person name="Li G.H."/>
            <person name="Liu X."/>
            <person name="Gao L.Z."/>
        </authorList>
    </citation>
    <scope>NUCLEOTIDE SEQUENCE [LARGE SCALE GENOMIC DNA]</scope>
    <source>
        <strain evidence="5">cv. GT1</strain>
        <tissue evidence="4">Leaf</tissue>
    </source>
</reference>
<organism evidence="4 5">
    <name type="scientific">Hevea brasiliensis</name>
    <name type="common">Para rubber tree</name>
    <name type="synonym">Siphonia brasiliensis</name>
    <dbReference type="NCBI Taxonomy" id="3981"/>
    <lineage>
        <taxon>Eukaryota</taxon>
        <taxon>Viridiplantae</taxon>
        <taxon>Streptophyta</taxon>
        <taxon>Embryophyta</taxon>
        <taxon>Tracheophyta</taxon>
        <taxon>Spermatophyta</taxon>
        <taxon>Magnoliopsida</taxon>
        <taxon>eudicotyledons</taxon>
        <taxon>Gunneridae</taxon>
        <taxon>Pentapetalae</taxon>
        <taxon>rosids</taxon>
        <taxon>fabids</taxon>
        <taxon>Malpighiales</taxon>
        <taxon>Euphorbiaceae</taxon>
        <taxon>Crotonoideae</taxon>
        <taxon>Micrandreae</taxon>
        <taxon>Hevea</taxon>
    </lineage>
</organism>
<gene>
    <name evidence="4" type="ORF">GH714_012802</name>
</gene>
<evidence type="ECO:0000259" key="3">
    <source>
        <dbReference type="Pfam" id="PF14309"/>
    </source>
</evidence>
<dbReference type="Pfam" id="PF14309">
    <property type="entry name" value="DUF4378"/>
    <property type="match status" value="1"/>
</dbReference>
<feature type="region of interest" description="Disordered" evidence="1">
    <location>
        <begin position="356"/>
        <end position="379"/>
    </location>
</feature>
<sequence length="902" mass="100538">MMMGFDGLPAQQLSHKQHKKSSENYLQRIAPTEKSQRSSASCSRSSSRKGSKEEQEFKDVFEVLDASKRESRYLSQGTANSKLTEAEMTFIKQKFMDVTCLSSDEKLNDLKEFQDAIDDLDSNKDLLLKFLEQPDSLFAKHLHDLQTALPQSHCRRISGMKSSHAPEHEGGGLGCKVERKMPWKNHRKHQSNPLSHSYRKQAADNPLKASKLQLEGKEQPSLLPTRIVVLKPNFGKVHNATKIVSSPRSSHDFLSDCKRHTELPSIKNREAELFGNEKFPDQAALPRYKSRESREIAKEITRQMKNSLGSGSIKFSTLGFRGYAGDESSSNRSDNESANDSDVQTVISRSSIGWSNRYRSSSSRSSESSVSREAKKRLSERWKMTHSHRYVDMGVVGRGSTLGEMLALPGKERRPANVDAMIVGQGFIHNFDGNDEPAGSVEPLGISSRDGWKDGCIRNLSRSRSVPASCTTIGSPKTGMRYESLCNDWHILPKELMQQESVKAVKGKPNQRESSSSRNSRSCLKRSPLSEYTCTDHSDTSPEINVSHKQVQSSITDDDQFKPCHMVSKTSASIVTDMSFIPENVLDVAIENVAMPSKPTDSELPAYMLVKGNSSSSDPEALISQEPLNGPPDESSAPVQHSVAELQSPASSKEAEQPSPVSVLETPFPDDLSSSSECFESLSADLHGLRMQLQLLKLESEAYAEGPIHISSDEDVEDGYVGFSEEKGIVEQSRERSYVVDVVLLESGINSADPDSFLASWHCPECPVNPLVFEGLEKKHCNLTSWPRSERKLLFDRINSSLLMINQQFADPYLWVRPATAIIPRWIKHGLEDGIHKLLASQEKKANNNAVEKVLVMDSQWLDLRGEIDVVGREMETDDRRVSKRDRSSVSVETLHTSALLV</sequence>
<evidence type="ECO:0000313" key="5">
    <source>
        <dbReference type="Proteomes" id="UP000467840"/>
    </source>
</evidence>
<evidence type="ECO:0000256" key="1">
    <source>
        <dbReference type="SAM" id="MobiDB-lite"/>
    </source>
</evidence>
<dbReference type="Pfam" id="PF12552">
    <property type="entry name" value="DUF3741"/>
    <property type="match status" value="1"/>
</dbReference>
<accession>A0A6A6M2E7</accession>
<feature type="compositionally biased region" description="Basic and acidic residues" evidence="1">
    <location>
        <begin position="370"/>
        <end position="379"/>
    </location>
</feature>